<protein>
    <submittedName>
        <fullName evidence="1">5933_t:CDS:1</fullName>
    </submittedName>
</protein>
<keyword evidence="2" id="KW-1185">Reference proteome</keyword>
<evidence type="ECO:0000313" key="1">
    <source>
        <dbReference type="EMBL" id="CAG8732111.1"/>
    </source>
</evidence>
<comment type="caution">
    <text evidence="1">The sequence shown here is derived from an EMBL/GenBank/DDBJ whole genome shotgun (WGS) entry which is preliminary data.</text>
</comment>
<gene>
    <name evidence="1" type="ORF">CPELLU_LOCUS13553</name>
</gene>
<sequence length="54" mass="6307">MFEHKLEITDKNKFNIDNKCKISLDNDCFDDKSLDDIDIQQPATNNNQFQNISS</sequence>
<feature type="non-terminal residue" evidence="1">
    <location>
        <position position="1"/>
    </location>
</feature>
<organism evidence="1 2">
    <name type="scientific">Cetraspora pellucida</name>
    <dbReference type="NCBI Taxonomy" id="1433469"/>
    <lineage>
        <taxon>Eukaryota</taxon>
        <taxon>Fungi</taxon>
        <taxon>Fungi incertae sedis</taxon>
        <taxon>Mucoromycota</taxon>
        <taxon>Glomeromycotina</taxon>
        <taxon>Glomeromycetes</taxon>
        <taxon>Diversisporales</taxon>
        <taxon>Gigasporaceae</taxon>
        <taxon>Cetraspora</taxon>
    </lineage>
</organism>
<reference evidence="1" key="1">
    <citation type="submission" date="2021-06" db="EMBL/GenBank/DDBJ databases">
        <authorList>
            <person name="Kallberg Y."/>
            <person name="Tangrot J."/>
            <person name="Rosling A."/>
        </authorList>
    </citation>
    <scope>NUCLEOTIDE SEQUENCE</scope>
    <source>
        <strain evidence="1">FL966</strain>
    </source>
</reference>
<name>A0A9N9ID83_9GLOM</name>
<evidence type="ECO:0000313" key="2">
    <source>
        <dbReference type="Proteomes" id="UP000789759"/>
    </source>
</evidence>
<proteinExistence type="predicted"/>
<dbReference type="EMBL" id="CAJVQA010014618">
    <property type="protein sequence ID" value="CAG8732111.1"/>
    <property type="molecule type" value="Genomic_DNA"/>
</dbReference>
<dbReference type="AlphaFoldDB" id="A0A9N9ID83"/>
<accession>A0A9N9ID83</accession>
<dbReference type="Proteomes" id="UP000789759">
    <property type="component" value="Unassembled WGS sequence"/>
</dbReference>